<proteinExistence type="predicted"/>
<evidence type="ECO:0000313" key="2">
    <source>
        <dbReference type="Proteomes" id="UP001157418"/>
    </source>
</evidence>
<accession>A0AAU9NVM5</accession>
<dbReference type="AlphaFoldDB" id="A0AAU9NVM5"/>
<protein>
    <submittedName>
        <fullName evidence="1">Uncharacterized protein</fullName>
    </submittedName>
</protein>
<sequence>MVVHRRCFRLSFEEDEGFEYETRTETKLTSSHTFYSACLIIICPYPIFMRRLQDLIIDSAWDIGVGGFGSIYWDVKGKRSQAL</sequence>
<reference evidence="1 2" key="1">
    <citation type="submission" date="2022-01" db="EMBL/GenBank/DDBJ databases">
        <authorList>
            <person name="Xiong W."/>
            <person name="Schranz E."/>
        </authorList>
    </citation>
    <scope>NUCLEOTIDE SEQUENCE [LARGE SCALE GENOMIC DNA]</scope>
</reference>
<evidence type="ECO:0000313" key="1">
    <source>
        <dbReference type="EMBL" id="CAH1442000.1"/>
    </source>
</evidence>
<dbReference type="EMBL" id="CAKMRJ010005412">
    <property type="protein sequence ID" value="CAH1442000.1"/>
    <property type="molecule type" value="Genomic_DNA"/>
</dbReference>
<keyword evidence="2" id="KW-1185">Reference proteome</keyword>
<comment type="caution">
    <text evidence="1">The sequence shown here is derived from an EMBL/GenBank/DDBJ whole genome shotgun (WGS) entry which is preliminary data.</text>
</comment>
<dbReference type="Proteomes" id="UP001157418">
    <property type="component" value="Unassembled WGS sequence"/>
</dbReference>
<gene>
    <name evidence="1" type="ORF">LVIROSA_LOCUS28020</name>
</gene>
<name>A0AAU9NVM5_9ASTR</name>
<organism evidence="1 2">
    <name type="scientific">Lactuca virosa</name>
    <dbReference type="NCBI Taxonomy" id="75947"/>
    <lineage>
        <taxon>Eukaryota</taxon>
        <taxon>Viridiplantae</taxon>
        <taxon>Streptophyta</taxon>
        <taxon>Embryophyta</taxon>
        <taxon>Tracheophyta</taxon>
        <taxon>Spermatophyta</taxon>
        <taxon>Magnoliopsida</taxon>
        <taxon>eudicotyledons</taxon>
        <taxon>Gunneridae</taxon>
        <taxon>Pentapetalae</taxon>
        <taxon>asterids</taxon>
        <taxon>campanulids</taxon>
        <taxon>Asterales</taxon>
        <taxon>Asteraceae</taxon>
        <taxon>Cichorioideae</taxon>
        <taxon>Cichorieae</taxon>
        <taxon>Lactucinae</taxon>
        <taxon>Lactuca</taxon>
    </lineage>
</organism>